<proteinExistence type="predicted"/>
<protein>
    <submittedName>
        <fullName evidence="2">YggT family protein</fullName>
    </submittedName>
</protein>
<keyword evidence="1" id="KW-1133">Transmembrane helix</keyword>
<feature type="transmembrane region" description="Helical" evidence="1">
    <location>
        <begin position="6"/>
        <end position="26"/>
    </location>
</feature>
<dbReference type="InterPro" id="IPR003425">
    <property type="entry name" value="CCB3/YggT"/>
</dbReference>
<dbReference type="Proteomes" id="UP001501057">
    <property type="component" value="Unassembled WGS sequence"/>
</dbReference>
<keyword evidence="1" id="KW-0812">Transmembrane</keyword>
<dbReference type="RefSeq" id="WP_344198849.1">
    <property type="nucleotide sequence ID" value="NZ_BAAAME010000002.1"/>
</dbReference>
<gene>
    <name evidence="2" type="ORF">GCM10009710_12360</name>
</gene>
<reference evidence="3" key="1">
    <citation type="journal article" date="2019" name="Int. J. Syst. Evol. Microbiol.">
        <title>The Global Catalogue of Microorganisms (GCM) 10K type strain sequencing project: providing services to taxonomists for standard genome sequencing and annotation.</title>
        <authorList>
            <consortium name="The Broad Institute Genomics Platform"/>
            <consortium name="The Broad Institute Genome Sequencing Center for Infectious Disease"/>
            <person name="Wu L."/>
            <person name="Ma J."/>
        </authorList>
    </citation>
    <scope>NUCLEOTIDE SEQUENCE [LARGE SCALE GENOMIC DNA]</scope>
    <source>
        <strain evidence="3">JCM 13518</strain>
    </source>
</reference>
<feature type="transmembrane region" description="Helical" evidence="1">
    <location>
        <begin position="72"/>
        <end position="92"/>
    </location>
</feature>
<evidence type="ECO:0000256" key="1">
    <source>
        <dbReference type="SAM" id="Phobius"/>
    </source>
</evidence>
<keyword evidence="3" id="KW-1185">Reference proteome</keyword>
<evidence type="ECO:0000313" key="2">
    <source>
        <dbReference type="EMBL" id="GAA1733157.1"/>
    </source>
</evidence>
<dbReference type="Pfam" id="PF02325">
    <property type="entry name" value="CCB3_YggT"/>
    <property type="match status" value="1"/>
</dbReference>
<comment type="caution">
    <text evidence="2">The sequence shown here is derived from an EMBL/GenBank/DDBJ whole genome shotgun (WGS) entry which is preliminary data.</text>
</comment>
<dbReference type="EMBL" id="BAAAME010000002">
    <property type="protein sequence ID" value="GAA1733157.1"/>
    <property type="molecule type" value="Genomic_DNA"/>
</dbReference>
<sequence length="97" mass="10814">MPAGVADIILLVLWIAIVLLLARFVIEWIQVFARNWAPRGWVAVLCEGIYLVTDPPLRAIRRVIPPLRLGQVSLDLSPLILLIVIQILISVVRATTV</sequence>
<accession>A0ABP4VNR6</accession>
<organism evidence="2 3">
    <name type="scientific">Aeromicrobium alkaliterrae</name>
    <dbReference type="NCBI Taxonomy" id="302168"/>
    <lineage>
        <taxon>Bacteria</taxon>
        <taxon>Bacillati</taxon>
        <taxon>Actinomycetota</taxon>
        <taxon>Actinomycetes</taxon>
        <taxon>Propionibacteriales</taxon>
        <taxon>Nocardioidaceae</taxon>
        <taxon>Aeromicrobium</taxon>
    </lineage>
</organism>
<evidence type="ECO:0000313" key="3">
    <source>
        <dbReference type="Proteomes" id="UP001501057"/>
    </source>
</evidence>
<name>A0ABP4VNR6_9ACTN</name>
<keyword evidence="1" id="KW-0472">Membrane</keyword>